<dbReference type="Proteomes" id="UP000092154">
    <property type="component" value="Unassembled WGS sequence"/>
</dbReference>
<dbReference type="STRING" id="1314800.A0A1B7MIH7"/>
<evidence type="ECO:0000313" key="2">
    <source>
        <dbReference type="EMBL" id="OAX32378.1"/>
    </source>
</evidence>
<dbReference type="EMBL" id="KV449026">
    <property type="protein sequence ID" value="OAX32378.1"/>
    <property type="molecule type" value="Genomic_DNA"/>
</dbReference>
<evidence type="ECO:0000313" key="3">
    <source>
        <dbReference type="Proteomes" id="UP000092154"/>
    </source>
</evidence>
<dbReference type="OrthoDB" id="1748564at2759"/>
<keyword evidence="3" id="KW-1185">Reference proteome</keyword>
<feature type="compositionally biased region" description="Basic and acidic residues" evidence="1">
    <location>
        <begin position="143"/>
        <end position="159"/>
    </location>
</feature>
<dbReference type="AlphaFoldDB" id="A0A1B7MIH7"/>
<feature type="region of interest" description="Disordered" evidence="1">
    <location>
        <begin position="49"/>
        <end position="80"/>
    </location>
</feature>
<organism evidence="2 3">
    <name type="scientific">Rhizopogon vinicolor AM-OR11-026</name>
    <dbReference type="NCBI Taxonomy" id="1314800"/>
    <lineage>
        <taxon>Eukaryota</taxon>
        <taxon>Fungi</taxon>
        <taxon>Dikarya</taxon>
        <taxon>Basidiomycota</taxon>
        <taxon>Agaricomycotina</taxon>
        <taxon>Agaricomycetes</taxon>
        <taxon>Agaricomycetidae</taxon>
        <taxon>Boletales</taxon>
        <taxon>Suillineae</taxon>
        <taxon>Rhizopogonaceae</taxon>
        <taxon>Rhizopogon</taxon>
    </lineage>
</organism>
<gene>
    <name evidence="2" type="ORF">K503DRAFT_860339</name>
</gene>
<sequence length="212" mass="22964">MQQLDMSCWHYLMKGQCTGSIWITSPAPHGALPVPRRAPVPPTAAQVDVRERIPMPSPDVSSKEESVSKAEATDSAKEDKRLFSALEQKGVAGEEGALEPFKNSNPFPDAGLNRDLKRVSVGSPTESQSTTGDPTHSIPEAGRSSEDSSTHGKSVDTSRTKHSSTTDSVLKSDGEGYVGDVTWEDHTWKKICGWDFSVGLSKSHTLLHITYT</sequence>
<dbReference type="InParanoid" id="A0A1B7MIH7"/>
<feature type="region of interest" description="Disordered" evidence="1">
    <location>
        <begin position="94"/>
        <end position="176"/>
    </location>
</feature>
<accession>A0A1B7MIH7</accession>
<evidence type="ECO:0000256" key="1">
    <source>
        <dbReference type="SAM" id="MobiDB-lite"/>
    </source>
</evidence>
<reference evidence="2 3" key="1">
    <citation type="submission" date="2016-06" db="EMBL/GenBank/DDBJ databases">
        <title>Comparative genomics of the ectomycorrhizal sister species Rhizopogon vinicolor and Rhizopogon vesiculosus (Basidiomycota: Boletales) reveals a divergence of the mating type B locus.</title>
        <authorList>
            <consortium name="DOE Joint Genome Institute"/>
            <person name="Mujic A.B."/>
            <person name="Kuo A."/>
            <person name="Tritt A."/>
            <person name="Lipzen A."/>
            <person name="Chen C."/>
            <person name="Johnson J."/>
            <person name="Sharma A."/>
            <person name="Barry K."/>
            <person name="Grigoriev I.V."/>
            <person name="Spatafora J.W."/>
        </authorList>
    </citation>
    <scope>NUCLEOTIDE SEQUENCE [LARGE SCALE GENOMIC DNA]</scope>
    <source>
        <strain evidence="2 3">AM-OR11-026</strain>
    </source>
</reference>
<feature type="compositionally biased region" description="Polar residues" evidence="1">
    <location>
        <begin position="122"/>
        <end position="134"/>
    </location>
</feature>
<proteinExistence type="predicted"/>
<name>A0A1B7MIH7_9AGAM</name>
<protein>
    <submittedName>
        <fullName evidence="2">Uncharacterized protein</fullName>
    </submittedName>
</protein>
<feature type="compositionally biased region" description="Basic and acidic residues" evidence="1">
    <location>
        <begin position="61"/>
        <end position="80"/>
    </location>
</feature>
<feature type="compositionally biased region" description="Polar residues" evidence="1">
    <location>
        <begin position="160"/>
        <end position="169"/>
    </location>
</feature>